<dbReference type="EMBL" id="WVIC01000015">
    <property type="protein sequence ID" value="NCJ06636.1"/>
    <property type="molecule type" value="Genomic_DNA"/>
</dbReference>
<dbReference type="RefSeq" id="WP_161825113.1">
    <property type="nucleotide sequence ID" value="NZ_WVIC01000015.1"/>
</dbReference>
<name>A0A8K2A789_9CYAN</name>
<dbReference type="InterPro" id="IPR018004">
    <property type="entry name" value="KilA/APSES_HTH"/>
</dbReference>
<reference evidence="2" key="1">
    <citation type="submission" date="2019-12" db="EMBL/GenBank/DDBJ databases">
        <title>High-Quality draft genome sequences of three cyanobacteria isolated from the limestone walls of the Old Cathedral of Coimbra.</title>
        <authorList>
            <person name="Tiago I."/>
            <person name="Soares F."/>
            <person name="Portugal A."/>
        </authorList>
    </citation>
    <scope>NUCLEOTIDE SEQUENCE [LARGE SCALE GENOMIC DNA]</scope>
    <source>
        <strain evidence="2">C</strain>
    </source>
</reference>
<dbReference type="SUPFAM" id="SSF54616">
    <property type="entry name" value="DNA-binding domain of Mlu1-box binding protein MBP1"/>
    <property type="match status" value="1"/>
</dbReference>
<dbReference type="PROSITE" id="PS51301">
    <property type="entry name" value="KILA_N"/>
    <property type="match status" value="1"/>
</dbReference>
<protein>
    <recommendedName>
        <fullName evidence="1">KilA-N domain-containing protein</fullName>
    </recommendedName>
</protein>
<proteinExistence type="predicted"/>
<organism evidence="2 3">
    <name type="scientific">Petrachloros mirabilis ULC683</name>
    <dbReference type="NCBI Taxonomy" id="2781853"/>
    <lineage>
        <taxon>Bacteria</taxon>
        <taxon>Bacillati</taxon>
        <taxon>Cyanobacteriota</taxon>
        <taxon>Cyanophyceae</taxon>
        <taxon>Synechococcales</taxon>
        <taxon>Petrachlorosaceae</taxon>
        <taxon>Petrachloros</taxon>
        <taxon>Petrachloros mirabilis</taxon>
    </lineage>
</organism>
<accession>A0A8K2A789</accession>
<evidence type="ECO:0000259" key="1">
    <source>
        <dbReference type="PROSITE" id="PS51301"/>
    </source>
</evidence>
<sequence length="102" mass="11693">MSFPVESLDFRGTEIRRRPEDGYLSATDMCKATGRYFAAYYRLSATEAFLEALSSDVHIHTSKGMVWRTQKTRGGGKPRNRKLVQQENFDSHSSLRWGASWT</sequence>
<dbReference type="Pfam" id="PF04383">
    <property type="entry name" value="KilA-N"/>
    <property type="match status" value="1"/>
</dbReference>
<dbReference type="InterPro" id="IPR017880">
    <property type="entry name" value="KilA_N"/>
</dbReference>
<evidence type="ECO:0000313" key="3">
    <source>
        <dbReference type="Proteomes" id="UP000607397"/>
    </source>
</evidence>
<gene>
    <name evidence="2" type="ORF">GS597_08985</name>
</gene>
<feature type="domain" description="KilA-N" evidence="1">
    <location>
        <begin position="4"/>
        <end position="102"/>
    </location>
</feature>
<comment type="caution">
    <text evidence="2">The sequence shown here is derived from an EMBL/GenBank/DDBJ whole genome shotgun (WGS) entry which is preliminary data.</text>
</comment>
<dbReference type="Proteomes" id="UP000607397">
    <property type="component" value="Unassembled WGS sequence"/>
</dbReference>
<keyword evidence="3" id="KW-1185">Reference proteome</keyword>
<evidence type="ECO:0000313" key="2">
    <source>
        <dbReference type="EMBL" id="NCJ06636.1"/>
    </source>
</evidence>
<dbReference type="AlphaFoldDB" id="A0A8K2A789"/>
<dbReference type="InterPro" id="IPR036887">
    <property type="entry name" value="HTH_APSES_sf"/>
</dbReference>
<dbReference type="GO" id="GO:0003677">
    <property type="term" value="F:DNA binding"/>
    <property type="evidence" value="ECO:0007669"/>
    <property type="project" value="InterPro"/>
</dbReference>